<dbReference type="AlphaFoldDB" id="A0AAW4XQ41"/>
<proteinExistence type="predicted"/>
<name>A0AAW4XQ41_RHORH</name>
<dbReference type="EMBL" id="JAJNCO010000040">
    <property type="protein sequence ID" value="MCD2115004.1"/>
    <property type="molecule type" value="Genomic_DNA"/>
</dbReference>
<reference evidence="1" key="1">
    <citation type="submission" date="2021-11" db="EMBL/GenBank/DDBJ databases">
        <title>Development of a sustainable strategy for remediation of hydrocarbon-contaminated territories based on the waste exchange concept.</title>
        <authorList>
            <person name="Elkin A."/>
        </authorList>
    </citation>
    <scope>NUCLEOTIDE SEQUENCE</scope>
    <source>
        <strain evidence="1">IEGM 757</strain>
    </source>
</reference>
<dbReference type="Proteomes" id="UP001198630">
    <property type="component" value="Unassembled WGS sequence"/>
</dbReference>
<accession>A0AAW4XQ41</accession>
<evidence type="ECO:0000313" key="1">
    <source>
        <dbReference type="EMBL" id="MCD2115004.1"/>
    </source>
</evidence>
<organism evidence="1 2">
    <name type="scientific">Rhodococcus rhodochrous</name>
    <dbReference type="NCBI Taxonomy" id="1829"/>
    <lineage>
        <taxon>Bacteria</taxon>
        <taxon>Bacillati</taxon>
        <taxon>Actinomycetota</taxon>
        <taxon>Actinomycetes</taxon>
        <taxon>Mycobacteriales</taxon>
        <taxon>Nocardiaceae</taxon>
        <taxon>Rhodococcus</taxon>
    </lineage>
</organism>
<dbReference type="RefSeq" id="WP_230792917.1">
    <property type="nucleotide sequence ID" value="NZ_JAJNCO010000040.1"/>
</dbReference>
<gene>
    <name evidence="1" type="ORF">LQ384_28420</name>
</gene>
<protein>
    <submittedName>
        <fullName evidence="1">Endo-1,4-beta-xylanase</fullName>
    </submittedName>
</protein>
<evidence type="ECO:0000313" key="2">
    <source>
        <dbReference type="Proteomes" id="UP001198630"/>
    </source>
</evidence>
<sequence length="163" mass="18070">MTDTHREQITDPEAVLYRPIVRAWYPNGTVMPDAFKLNQRDKADSNRLSIARGDAVTAEQAYNERAEAVRKRCEENGKSYQPPVGVLAVTIDQVTDVEIKSGDSETRKPLTAWDDSMNDHIPDSHGHIDYNDVPPSDKGAHELAAKALLAKALQNGWKFGPSS</sequence>
<comment type="caution">
    <text evidence="1">The sequence shown here is derived from an EMBL/GenBank/DDBJ whole genome shotgun (WGS) entry which is preliminary data.</text>
</comment>